<dbReference type="AlphaFoldDB" id="A0A192D6B8"/>
<dbReference type="Pfam" id="PF02674">
    <property type="entry name" value="Colicin_V"/>
    <property type="match status" value="1"/>
</dbReference>
<evidence type="ECO:0000313" key="7">
    <source>
        <dbReference type="Proteomes" id="UP000078263"/>
    </source>
</evidence>
<keyword evidence="4 5" id="KW-0472">Membrane</keyword>
<gene>
    <name evidence="6" type="ORF">A9D12_12210</name>
</gene>
<name>A0A192D6B8_9SPHN</name>
<dbReference type="InterPro" id="IPR003825">
    <property type="entry name" value="Colicin-V_CvpA"/>
</dbReference>
<evidence type="ECO:0000313" key="6">
    <source>
        <dbReference type="EMBL" id="ANK13576.1"/>
    </source>
</evidence>
<keyword evidence="3 5" id="KW-1133">Transmembrane helix</keyword>
<evidence type="ECO:0000256" key="4">
    <source>
        <dbReference type="ARBA" id="ARBA00023136"/>
    </source>
</evidence>
<keyword evidence="2 5" id="KW-0812">Transmembrane</keyword>
<reference evidence="6 7" key="1">
    <citation type="submission" date="2016-05" db="EMBL/GenBank/DDBJ databases">
        <title>Compelete Genome Sequence of Bacteriochlorophyll-Synthesizing Bacterium Porphyrobacter neustonensis DSM 9434.</title>
        <authorList>
            <person name="Shi X.-L."/>
            <person name="Wu Y.-H."/>
            <person name="Cheng H."/>
            <person name="Xu L."/>
            <person name="Zhang X.-Q."/>
            <person name="Wang C.-S."/>
            <person name="Xu X.-W."/>
        </authorList>
    </citation>
    <scope>NUCLEOTIDE SEQUENCE [LARGE SCALE GENOMIC DNA]</scope>
    <source>
        <strain evidence="6 7">DSM 9434</strain>
    </source>
</reference>
<evidence type="ECO:0000256" key="3">
    <source>
        <dbReference type="ARBA" id="ARBA00022989"/>
    </source>
</evidence>
<feature type="transmembrane region" description="Helical" evidence="5">
    <location>
        <begin position="7"/>
        <end position="25"/>
    </location>
</feature>
<evidence type="ECO:0000256" key="2">
    <source>
        <dbReference type="ARBA" id="ARBA00022692"/>
    </source>
</evidence>
<feature type="transmembrane region" description="Helical" evidence="5">
    <location>
        <begin position="101"/>
        <end position="125"/>
    </location>
</feature>
<dbReference type="InterPro" id="IPR052719">
    <property type="entry name" value="CvpA-like"/>
</dbReference>
<organism evidence="6 7">
    <name type="scientific">Erythrobacter neustonensis</name>
    <dbReference type="NCBI Taxonomy" id="1112"/>
    <lineage>
        <taxon>Bacteria</taxon>
        <taxon>Pseudomonadati</taxon>
        <taxon>Pseudomonadota</taxon>
        <taxon>Alphaproteobacteria</taxon>
        <taxon>Sphingomonadales</taxon>
        <taxon>Erythrobacteraceae</taxon>
        <taxon>Erythrobacter/Porphyrobacter group</taxon>
        <taxon>Erythrobacter</taxon>
    </lineage>
</organism>
<protein>
    <submittedName>
        <fullName evidence="6">Colicin V production protein</fullName>
    </submittedName>
</protein>
<keyword evidence="7" id="KW-1185">Reference proteome</keyword>
<feature type="transmembrane region" description="Helical" evidence="5">
    <location>
        <begin position="31"/>
        <end position="49"/>
    </location>
</feature>
<dbReference type="Proteomes" id="UP000078263">
    <property type="component" value="Chromosome"/>
</dbReference>
<dbReference type="EMBL" id="CP016033">
    <property type="protein sequence ID" value="ANK13576.1"/>
    <property type="molecule type" value="Genomic_DNA"/>
</dbReference>
<evidence type="ECO:0000256" key="1">
    <source>
        <dbReference type="ARBA" id="ARBA00004141"/>
    </source>
</evidence>
<feature type="transmembrane region" description="Helical" evidence="5">
    <location>
        <begin position="61"/>
        <end position="81"/>
    </location>
</feature>
<dbReference type="PANTHER" id="PTHR36926:SF1">
    <property type="entry name" value="COLICIN V PRODUCTION PROTEIN"/>
    <property type="match status" value="1"/>
</dbReference>
<dbReference type="KEGG" id="pns:A9D12_12210"/>
<evidence type="ECO:0000256" key="5">
    <source>
        <dbReference type="SAM" id="Phobius"/>
    </source>
</evidence>
<comment type="subcellular location">
    <subcellularLocation>
        <location evidence="1">Membrane</location>
        <topology evidence="1">Multi-pass membrane protein</topology>
    </subcellularLocation>
</comment>
<proteinExistence type="predicted"/>
<dbReference type="STRING" id="1112.A9D12_12210"/>
<sequence>MALLDIIIGIIVTIAAIGGFMRGLVQEVLSLAAWVMAAFAVHFLHPALTDGLRTLYRAEPAVSLLAFVLLLLIPYAAMKVIMGTASGASDGAVLGPIDRVLGFGFGGVKGALIAVFGFALLVTGFDESWGYAGRPQWITSARTYAAADAFSRQLLPEIAIRRDRLRGESEARAAAGLEFR</sequence>
<accession>A0A192D6B8</accession>
<dbReference type="RefSeq" id="WP_068352219.1">
    <property type="nucleotide sequence ID" value="NZ_CP016033.1"/>
</dbReference>
<dbReference type="OrthoDB" id="9806894at2"/>
<dbReference type="PANTHER" id="PTHR36926">
    <property type="entry name" value="COLICIN V PRODUCTION PROTEIN"/>
    <property type="match status" value="1"/>
</dbReference>
<dbReference type="GO" id="GO:0016020">
    <property type="term" value="C:membrane"/>
    <property type="evidence" value="ECO:0007669"/>
    <property type="project" value="UniProtKB-SubCell"/>
</dbReference>
<dbReference type="GO" id="GO:0009403">
    <property type="term" value="P:toxin biosynthetic process"/>
    <property type="evidence" value="ECO:0007669"/>
    <property type="project" value="InterPro"/>
</dbReference>